<dbReference type="AlphaFoldDB" id="A0A811G209"/>
<dbReference type="EMBL" id="CADDAV010000010">
    <property type="protein sequence ID" value="CAB0594571.1"/>
    <property type="molecule type" value="Genomic_DNA"/>
</dbReference>
<evidence type="ECO:0000313" key="2">
    <source>
        <dbReference type="Proteomes" id="UP000480222"/>
    </source>
</evidence>
<gene>
    <name evidence="1" type="ORF">CIP107547_00927</name>
</gene>
<sequence length="434" mass="47081">MSDVILRADGGEITVGRQIGSFVWGRWDVTLPSDVSLKDQPDTRMAEGFLYKPEDLPKGRFDLRGVRADSSQTMVAKKSGEIDYSLSTSDTEQVLDAAEKRIEGNLFFEKDITTDGLGIYEPGVDFHEDDLVDVMLWGKRLPDLPVTAIDIAAERGSAERWRVHVGGQPIADAAALRSSREKIFAQIAAERREAASKLGVVSRQAASAVKTADGAAKTAGKALSTAQGAVHDSEVANQAARSAIQTAKQADLKSEEGKQQAIAANTTANEAQQTSIEALQKASRANEQAAATNRELISKNAEWNKLQDRGLNELAAQQESMKRYIDLSRPSSVTVSTWDPVWAGPVHVSYPSNNHIQLYLKESAYVIGASILGIARVNALRGYSFSFTADMTAGQTYTPQVGGFEAFNQVSVTVHPIVNFAAILSEERRKRGLQ</sequence>
<evidence type="ECO:0000313" key="1">
    <source>
        <dbReference type="EMBL" id="CAB0594571.1"/>
    </source>
</evidence>
<protein>
    <submittedName>
        <fullName evidence="1">Uncharacterized protein</fullName>
    </submittedName>
</protein>
<reference evidence="1 2" key="1">
    <citation type="submission" date="2020-02" db="EMBL/GenBank/DDBJ databases">
        <authorList>
            <person name="Brisse S."/>
        </authorList>
    </citation>
    <scope>NUCLEOTIDE SEQUENCE [LARGE SCALE GENOMIC DNA]</scope>
    <source>
        <strain evidence="1">CIP107547</strain>
    </source>
</reference>
<accession>A0A811G209</accession>
<proteinExistence type="predicted"/>
<comment type="caution">
    <text evidence="1">The sequence shown here is derived from an EMBL/GenBank/DDBJ whole genome shotgun (WGS) entry which is preliminary data.</text>
</comment>
<dbReference type="Proteomes" id="UP000480222">
    <property type="component" value="Unassembled WGS sequence"/>
</dbReference>
<dbReference type="RefSeq" id="WP_088263241.1">
    <property type="nucleotide sequence ID" value="NZ_MSIH01000003.1"/>
</dbReference>
<organism evidence="1 2">
    <name type="scientific">Corynebacterium diphtheriae</name>
    <dbReference type="NCBI Taxonomy" id="1717"/>
    <lineage>
        <taxon>Bacteria</taxon>
        <taxon>Bacillati</taxon>
        <taxon>Actinomycetota</taxon>
        <taxon>Actinomycetes</taxon>
        <taxon>Mycobacteriales</taxon>
        <taxon>Corynebacteriaceae</taxon>
        <taxon>Corynebacterium</taxon>
    </lineage>
</organism>
<name>A0A811G209_CORDP</name>